<dbReference type="Pfam" id="PF00534">
    <property type="entry name" value="Glycos_transf_1"/>
    <property type="match status" value="1"/>
</dbReference>
<feature type="domain" description="3-deoxy-D-manno-octulosonic-acid transferase N-terminal" evidence="15">
    <location>
        <begin position="34"/>
        <end position="212"/>
    </location>
</feature>
<evidence type="ECO:0000256" key="3">
    <source>
        <dbReference type="ARBA" id="ARBA00006380"/>
    </source>
</evidence>
<dbReference type="GO" id="GO:0009244">
    <property type="term" value="P:lipopolysaccharide core region biosynthetic process"/>
    <property type="evidence" value="ECO:0007669"/>
    <property type="project" value="UniProtKB-UniRule"/>
</dbReference>
<dbReference type="GO" id="GO:0005886">
    <property type="term" value="C:plasma membrane"/>
    <property type="evidence" value="ECO:0007669"/>
    <property type="project" value="UniProtKB-SubCell"/>
</dbReference>
<gene>
    <name evidence="16" type="ORF">EV693_101140</name>
</gene>
<evidence type="ECO:0000256" key="10">
    <source>
        <dbReference type="ARBA" id="ARBA00049183"/>
    </source>
</evidence>
<dbReference type="GO" id="GO:0043842">
    <property type="term" value="F:Kdo transferase activity"/>
    <property type="evidence" value="ECO:0007669"/>
    <property type="project" value="UniProtKB-EC"/>
</dbReference>
<comment type="caution">
    <text evidence="16">The sequence shown here is derived from an EMBL/GenBank/DDBJ whole genome shotgun (WGS) entry which is preliminary data.</text>
</comment>
<dbReference type="PANTHER" id="PTHR42755">
    <property type="entry name" value="3-DEOXY-MANNO-OCTULOSONATE CYTIDYLYLTRANSFERASE"/>
    <property type="match status" value="1"/>
</dbReference>
<keyword evidence="6" id="KW-0997">Cell inner membrane</keyword>
<dbReference type="GO" id="GO:0009245">
    <property type="term" value="P:lipid A biosynthetic process"/>
    <property type="evidence" value="ECO:0007669"/>
    <property type="project" value="TreeGrafter"/>
</dbReference>
<dbReference type="SUPFAM" id="SSF53756">
    <property type="entry name" value="UDP-Glycosyltransferase/glycogen phosphorylase"/>
    <property type="match status" value="1"/>
</dbReference>
<evidence type="ECO:0000256" key="2">
    <source>
        <dbReference type="ARBA" id="ARBA00004713"/>
    </source>
</evidence>
<feature type="domain" description="Glycosyl transferase family 1" evidence="14">
    <location>
        <begin position="237"/>
        <end position="402"/>
    </location>
</feature>
<organism evidence="16 17">
    <name type="scientific">Nicoletella semolina</name>
    <dbReference type="NCBI Taxonomy" id="271160"/>
    <lineage>
        <taxon>Bacteria</taxon>
        <taxon>Pseudomonadati</taxon>
        <taxon>Pseudomonadota</taxon>
        <taxon>Gammaproteobacteria</taxon>
        <taxon>Pasteurellales</taxon>
        <taxon>Pasteurellaceae</taxon>
        <taxon>Nicoletella</taxon>
    </lineage>
</organism>
<dbReference type="NCBIfam" id="NF004388">
    <property type="entry name" value="PRK05749.1-4"/>
    <property type="match status" value="1"/>
</dbReference>
<dbReference type="InterPro" id="IPR001296">
    <property type="entry name" value="Glyco_trans_1"/>
</dbReference>
<dbReference type="Gene3D" id="3.40.50.11720">
    <property type="entry name" value="3-Deoxy-D-manno-octulosonic-acid transferase, N-terminal domain"/>
    <property type="match status" value="1"/>
</dbReference>
<keyword evidence="8" id="KW-0812">Transmembrane</keyword>
<accession>A0A4R2NCS7</accession>
<dbReference type="OrthoDB" id="9789797at2"/>
<comment type="similarity">
    <text evidence="3">Belongs to the glycosyltransferase group 1 family. Glycosyltransferase 30 subfamily.</text>
</comment>
<evidence type="ECO:0000256" key="11">
    <source>
        <dbReference type="PIRSR" id="PIRSR639901-1"/>
    </source>
</evidence>
<evidence type="ECO:0000256" key="5">
    <source>
        <dbReference type="ARBA" id="ARBA00019077"/>
    </source>
</evidence>
<name>A0A4R2NCS7_9PAST</name>
<comment type="subcellular location">
    <subcellularLocation>
        <location evidence="1">Cell inner membrane</location>
        <topology evidence="1">Single-pass membrane protein</topology>
        <orientation evidence="1">Cytoplasmic side</orientation>
    </subcellularLocation>
    <subcellularLocation>
        <location evidence="13">Cell membrane</location>
    </subcellularLocation>
</comment>
<evidence type="ECO:0000313" key="17">
    <source>
        <dbReference type="Proteomes" id="UP000295537"/>
    </source>
</evidence>
<dbReference type="Proteomes" id="UP000295537">
    <property type="component" value="Unassembled WGS sequence"/>
</dbReference>
<dbReference type="RefSeq" id="WP_132500479.1">
    <property type="nucleotide sequence ID" value="NZ_LVXA01000001.1"/>
</dbReference>
<dbReference type="Pfam" id="PF04413">
    <property type="entry name" value="Glycos_transf_N"/>
    <property type="match status" value="1"/>
</dbReference>
<proteinExistence type="inferred from homology"/>
<dbReference type="InterPro" id="IPR038107">
    <property type="entry name" value="Glycos_transf_N_sf"/>
</dbReference>
<comment type="catalytic activity">
    <reaction evidence="10 13">
        <text>lipid IVA (E. coli) + CMP-3-deoxy-beta-D-manno-octulosonate = alpha-Kdo-(2-&gt;6)-lipid IVA (E. coli) + CMP + H(+)</text>
        <dbReference type="Rhea" id="RHEA:28066"/>
        <dbReference type="ChEBI" id="CHEBI:15378"/>
        <dbReference type="ChEBI" id="CHEBI:58603"/>
        <dbReference type="ChEBI" id="CHEBI:60364"/>
        <dbReference type="ChEBI" id="CHEBI:60377"/>
        <dbReference type="ChEBI" id="CHEBI:85987"/>
        <dbReference type="EC" id="2.4.99.12"/>
    </reaction>
</comment>
<dbReference type="FunFam" id="3.40.50.11720:FF:000001">
    <property type="entry name" value="3-deoxy-D-manno-octulosonic acid transferase"/>
    <property type="match status" value="1"/>
</dbReference>
<dbReference type="InterPro" id="IPR039901">
    <property type="entry name" value="Kdotransferase"/>
</dbReference>
<comment type="function">
    <text evidence="13">Involved in lipopolysaccharide (LPS) biosynthesis. Catalyzes the transfer of 3-deoxy-D-manno-octulosonate (Kdo) residue(s) from CMP-Kdo to lipid IV(A), the tetraacyldisaccharide-1,4'-bisphosphate precursor of lipid A.</text>
</comment>
<evidence type="ECO:0000313" key="16">
    <source>
        <dbReference type="EMBL" id="TCP18874.1"/>
    </source>
</evidence>
<sequence length="429" mass="48505">MLRFFYTLLFYLFSPILLLMMWRKARQIPKCCQSVMQRYGIYHQHSQPKADGIVIHAASVGEVIAATPMVKAIQARYPDLPITVTTMTATGSARVQANFGSTVSHFYLPFDLPDSIKRFLRFVRPRLLLVVETELWPNLITQLHQHNIPFGIVNARLSARSVRRYRWVAKHLPTLVESIDFVLAQDSVSAERYAQIGVPSEKLLTVGNLKFDLSITPELYRQAKQTAELLNIANRQIWIAGSTHEGEEKILLAAHQTLLEKYPNLLLILVPRHPERFVSVEHLLKQMAITYQKRSENSVILPESNVLLGDTMGEMLLLYGLSQIAFVGGSLVEIGGHNPLEPLAFNLPVISGKHTFNFPEIFTKLREVNGVIEVESRSEELVLAVNRCLAEPEFVKQLSQKGMTVLAENKGSVQRHLNFLDAYLAMAIE</sequence>
<feature type="site" description="Transition state stabilizer" evidence="12">
    <location>
        <position position="210"/>
    </location>
</feature>
<keyword evidence="6" id="KW-0472">Membrane</keyword>
<evidence type="ECO:0000256" key="9">
    <source>
        <dbReference type="ARBA" id="ARBA00031445"/>
    </source>
</evidence>
<dbReference type="EMBL" id="SLXJ01000001">
    <property type="protein sequence ID" value="TCP18874.1"/>
    <property type="molecule type" value="Genomic_DNA"/>
</dbReference>
<keyword evidence="8" id="KW-0735">Signal-anchor</keyword>
<dbReference type="EC" id="2.4.99.12" evidence="4 13"/>
<protein>
    <recommendedName>
        <fullName evidence="5 13">3-deoxy-D-manno-octulosonic acid transferase</fullName>
        <shortName evidence="13">Kdo transferase</shortName>
        <ecNumber evidence="4 13">2.4.99.12</ecNumber>
    </recommendedName>
    <alternativeName>
        <fullName evidence="9 13">Lipid IV(A) 3-deoxy-D-manno-octulosonic acid transferase</fullName>
    </alternativeName>
</protein>
<evidence type="ECO:0000256" key="6">
    <source>
        <dbReference type="ARBA" id="ARBA00022519"/>
    </source>
</evidence>
<comment type="pathway">
    <text evidence="2 13">Bacterial outer membrane biogenesis; LPS core biosynthesis.</text>
</comment>
<keyword evidence="13" id="KW-0448">Lipopolysaccharide biosynthesis</keyword>
<evidence type="ECO:0000259" key="15">
    <source>
        <dbReference type="Pfam" id="PF04413"/>
    </source>
</evidence>
<keyword evidence="13" id="KW-1003">Cell membrane</keyword>
<reference evidence="16 17" key="1">
    <citation type="submission" date="2019-03" db="EMBL/GenBank/DDBJ databases">
        <title>Genomic Encyclopedia of Type Strains, Phase IV (KMG-IV): sequencing the most valuable type-strain genomes for metagenomic binning, comparative biology and taxonomic classification.</title>
        <authorList>
            <person name="Goeker M."/>
        </authorList>
    </citation>
    <scope>NUCLEOTIDE SEQUENCE [LARGE SCALE GENOMIC DNA]</scope>
    <source>
        <strain evidence="16 17">DSM 16380</strain>
    </source>
</reference>
<dbReference type="AlphaFoldDB" id="A0A4R2NCS7"/>
<evidence type="ECO:0000256" key="1">
    <source>
        <dbReference type="ARBA" id="ARBA00004388"/>
    </source>
</evidence>
<evidence type="ECO:0000259" key="14">
    <source>
        <dbReference type="Pfam" id="PF00534"/>
    </source>
</evidence>
<keyword evidence="7 13" id="KW-0808">Transferase</keyword>
<dbReference type="UniPathway" id="UPA00958"/>
<evidence type="ECO:0000256" key="12">
    <source>
        <dbReference type="PIRSR" id="PIRSR639901-2"/>
    </source>
</evidence>
<dbReference type="FunFam" id="3.40.50.2000:FF:000032">
    <property type="entry name" value="3-deoxy-D-manno-octulosonic acid transferase"/>
    <property type="match status" value="1"/>
</dbReference>
<dbReference type="Gene3D" id="3.40.50.2000">
    <property type="entry name" value="Glycogen Phosphorylase B"/>
    <property type="match status" value="1"/>
</dbReference>
<evidence type="ECO:0000256" key="8">
    <source>
        <dbReference type="ARBA" id="ARBA00022968"/>
    </source>
</evidence>
<dbReference type="InterPro" id="IPR007507">
    <property type="entry name" value="Glycos_transf_N"/>
</dbReference>
<keyword evidence="17" id="KW-1185">Reference proteome</keyword>
<evidence type="ECO:0000256" key="7">
    <source>
        <dbReference type="ARBA" id="ARBA00022679"/>
    </source>
</evidence>
<evidence type="ECO:0000256" key="13">
    <source>
        <dbReference type="RuleBase" id="RU365103"/>
    </source>
</evidence>
<feature type="active site" description="Proton acceptor" evidence="11">
    <location>
        <position position="62"/>
    </location>
</feature>
<evidence type="ECO:0000256" key="4">
    <source>
        <dbReference type="ARBA" id="ARBA00012621"/>
    </source>
</evidence>
<dbReference type="PANTHER" id="PTHR42755:SF1">
    <property type="entry name" value="3-DEOXY-D-MANNO-OCTULOSONIC ACID TRANSFERASE, MITOCHONDRIAL-RELATED"/>
    <property type="match status" value="1"/>
</dbReference>
<feature type="site" description="Transition state stabilizer" evidence="12">
    <location>
        <position position="132"/>
    </location>
</feature>